<reference evidence="3" key="1">
    <citation type="submission" date="2023-06" db="EMBL/GenBank/DDBJ databases">
        <authorList>
            <consortium name="Lawrence Berkeley National Laboratory"/>
            <person name="Ahrendt S."/>
            <person name="Sahu N."/>
            <person name="Indic B."/>
            <person name="Wong-Bajracharya J."/>
            <person name="Merenyi Z."/>
            <person name="Ke H.-M."/>
            <person name="Monk M."/>
            <person name="Kocsube S."/>
            <person name="Drula E."/>
            <person name="Lipzen A."/>
            <person name="Balint B."/>
            <person name="Henrissat B."/>
            <person name="Andreopoulos B."/>
            <person name="Martin F.M."/>
            <person name="Harder C.B."/>
            <person name="Rigling D."/>
            <person name="Ford K.L."/>
            <person name="Foster G.D."/>
            <person name="Pangilinan J."/>
            <person name="Papanicolaou A."/>
            <person name="Barry K."/>
            <person name="LaButti K."/>
            <person name="Viragh M."/>
            <person name="Koriabine M."/>
            <person name="Yan M."/>
            <person name="Riley R."/>
            <person name="Champramary S."/>
            <person name="Plett K.L."/>
            <person name="Tsai I.J."/>
            <person name="Slot J."/>
            <person name="Sipos G."/>
            <person name="Plett J."/>
            <person name="Nagy L.G."/>
            <person name="Grigoriev I.V."/>
        </authorList>
    </citation>
    <scope>NUCLEOTIDE SEQUENCE</scope>
    <source>
        <strain evidence="3">FPL87.14</strain>
    </source>
</reference>
<proteinExistence type="predicted"/>
<sequence>MSGSSAHAFSVAAFSLVDPESPGRSKFGDTIPGLNTLSQDMLQSSSGHPRVALKALSAYDLLYSPGVIWADKTSCIIDLSVESRLLRKLPLVRRPEGFGKTSFLAMLEFFYDCKHFTTPISDAVLKSTRVSDVDPNAPPMVLPHCDLVLTFDLSVPSVKDFPQSLGFYINSVFRKFLLKYQQELVIKPEDIPVFLSEDGMLSFGSVLRLARRSRRISILIDNYNAPSIASDNSPEVNSCLNEMIISPLTESLSYVQGLITGIGDVPDPLINPYLRGDCDIWTAVAVDMTDEDVVDATFGFTPEEVHELERHLQVHSVEVGLVPYRFGNQKVYSTTHVLNKISQQLGGSDVDLDVTVPLGGQAKDSDGSEGSSSDTLFSTSPTSPSSFATCAGSKYSEDSCGIPSPIKISQGIFKTDCNESTLPSGSLTAYQDILSSPGVVFVDRMPYLLGLHKRRNFDPGFVLVRRPAGFGKTSFLAMAEFFHDVKHRDSPASRSALLSTWIGDFCAPNIHTINLHADLVLAFDLAATRINDSETSLVEHVNSLEKISVQVPTGAANPTGEYPPLISTKMGFTRWLEFWIFLEQFLVGPLTGYLHDLRSGLIMGPGDEPDPRISMYHSHPNLWESIASDLTDHEMMEGAFGFTAEEVHEVAREFKVQSVEFGLEARYFESDLETVYSMEEVLEEIGRQCRERGTVDTEVL</sequence>
<feature type="region of interest" description="Disordered" evidence="1">
    <location>
        <begin position="356"/>
        <end position="385"/>
    </location>
</feature>
<dbReference type="Proteomes" id="UP001175226">
    <property type="component" value="Unassembled WGS sequence"/>
</dbReference>
<comment type="caution">
    <text evidence="3">The sequence shown here is derived from an EMBL/GenBank/DDBJ whole genome shotgun (WGS) entry which is preliminary data.</text>
</comment>
<dbReference type="InterPro" id="IPR018631">
    <property type="entry name" value="AAA-ATPase-like_dom"/>
</dbReference>
<evidence type="ECO:0000313" key="4">
    <source>
        <dbReference type="Proteomes" id="UP001175226"/>
    </source>
</evidence>
<name>A0AA39JHC2_9AGAR</name>
<dbReference type="AlphaFoldDB" id="A0AA39JHC2"/>
<keyword evidence="4" id="KW-1185">Reference proteome</keyword>
<dbReference type="PANTHER" id="PTHR34825">
    <property type="entry name" value="CONSERVED PROTEIN, WITH A WEAK D-GALACTARATE DEHYDRATASE/ALTRONATE HYDROLASE DOMAIN"/>
    <property type="match status" value="1"/>
</dbReference>
<protein>
    <recommendedName>
        <fullName evidence="2">AAA-ATPase-like domain-containing protein</fullName>
    </recommendedName>
</protein>
<dbReference type="EMBL" id="JAUEPT010000033">
    <property type="protein sequence ID" value="KAK0440518.1"/>
    <property type="molecule type" value="Genomic_DNA"/>
</dbReference>
<evidence type="ECO:0000313" key="3">
    <source>
        <dbReference type="EMBL" id="KAK0440518.1"/>
    </source>
</evidence>
<dbReference type="Pfam" id="PF09820">
    <property type="entry name" value="AAA-ATPase_like"/>
    <property type="match status" value="1"/>
</dbReference>
<accession>A0AA39JHC2</accession>
<feature type="domain" description="AAA-ATPase-like" evidence="2">
    <location>
        <begin position="58"/>
        <end position="237"/>
    </location>
</feature>
<feature type="compositionally biased region" description="Low complexity" evidence="1">
    <location>
        <begin position="368"/>
        <end position="385"/>
    </location>
</feature>
<evidence type="ECO:0000256" key="1">
    <source>
        <dbReference type="SAM" id="MobiDB-lite"/>
    </source>
</evidence>
<dbReference type="PANTHER" id="PTHR34825:SF1">
    <property type="entry name" value="AAA-ATPASE-LIKE DOMAIN-CONTAINING PROTEIN"/>
    <property type="match status" value="1"/>
</dbReference>
<organism evidence="3 4">
    <name type="scientific">Armillaria borealis</name>
    <dbReference type="NCBI Taxonomy" id="47425"/>
    <lineage>
        <taxon>Eukaryota</taxon>
        <taxon>Fungi</taxon>
        <taxon>Dikarya</taxon>
        <taxon>Basidiomycota</taxon>
        <taxon>Agaricomycotina</taxon>
        <taxon>Agaricomycetes</taxon>
        <taxon>Agaricomycetidae</taxon>
        <taxon>Agaricales</taxon>
        <taxon>Marasmiineae</taxon>
        <taxon>Physalacriaceae</taxon>
        <taxon>Armillaria</taxon>
    </lineage>
</organism>
<evidence type="ECO:0000259" key="2">
    <source>
        <dbReference type="Pfam" id="PF09820"/>
    </source>
</evidence>
<gene>
    <name evidence="3" type="ORF">EV421DRAFT_1961234</name>
</gene>